<reference evidence="1 2" key="1">
    <citation type="submission" date="2020-09" db="EMBL/GenBank/DDBJ databases">
        <authorList>
            <person name="Chen F.-J."/>
            <person name="Lee Y.-T."/>
        </authorList>
    </citation>
    <scope>NUCLEOTIDE SEQUENCE [LARGE SCALE GENOMIC DNA]</scope>
    <source>
        <strain evidence="1 2">AS42</strain>
    </source>
</reference>
<dbReference type="AlphaFoldDB" id="A0A7L8BB00"/>
<evidence type="ECO:0000313" key="1">
    <source>
        <dbReference type="EMBL" id="QOD71506.1"/>
    </source>
</evidence>
<accession>A0A7L8BB00</accession>
<gene>
    <name evidence="1" type="ORF">IC779_10280</name>
</gene>
<dbReference type="PROSITE" id="PS51257">
    <property type="entry name" value="PROKAR_LIPOPROTEIN"/>
    <property type="match status" value="1"/>
</dbReference>
<dbReference type="Proteomes" id="UP000516672">
    <property type="component" value="Chromosome"/>
</dbReference>
<proteinExistence type="predicted"/>
<name>A0A7L8BB00_9GAMM</name>
<dbReference type="RefSeq" id="WP_191009717.1">
    <property type="nucleotide sequence ID" value="NZ_CP061620.1"/>
</dbReference>
<organism evidence="1 2">
    <name type="scientific">Acinetobacter seifertii</name>
    <dbReference type="NCBI Taxonomy" id="1530123"/>
    <lineage>
        <taxon>Bacteria</taxon>
        <taxon>Pseudomonadati</taxon>
        <taxon>Pseudomonadota</taxon>
        <taxon>Gammaproteobacteria</taxon>
        <taxon>Moraxellales</taxon>
        <taxon>Moraxellaceae</taxon>
        <taxon>Acinetobacter</taxon>
        <taxon>Acinetobacter calcoaceticus/baumannii complex</taxon>
    </lineage>
</organism>
<protein>
    <submittedName>
        <fullName evidence="1">Uncharacterized protein</fullName>
    </submittedName>
</protein>
<sequence length="97" mass="10538">MKKILAASLIFSSLIMVGCDSGMKKPDEPTVSREAKFTSIPQCLAYVQMDIVPKLKIVEDTPLKTWGGFEGTDGSFSCELVQTGSEGTYVKGRQSKT</sequence>
<reference evidence="2" key="2">
    <citation type="submission" date="2020-10" db="EMBL/GenBank/DDBJ databases">
        <title>Clinical and molecular characterization of Acinetobacter seifertii in Taiwan.</title>
        <authorList>
            <person name="Li L.-H."/>
            <person name="Yang Y.-S."/>
            <person name="Sun J.-R."/>
            <person name="Huang T.-W."/>
            <person name="Huang W.-C."/>
            <person name="Wang Y.-C."/>
            <person name="Kuo T.-H."/>
            <person name="Kuo S.-C."/>
            <person name="Chen T.-L."/>
        </authorList>
    </citation>
    <scope>NUCLEOTIDE SEQUENCE [LARGE SCALE GENOMIC DNA]</scope>
    <source>
        <strain evidence="2">AS42</strain>
    </source>
</reference>
<evidence type="ECO:0000313" key="2">
    <source>
        <dbReference type="Proteomes" id="UP000516672"/>
    </source>
</evidence>
<dbReference type="EMBL" id="CP061828">
    <property type="protein sequence ID" value="QOD71506.1"/>
    <property type="molecule type" value="Genomic_DNA"/>
</dbReference>